<gene>
    <name evidence="1" type="ORF">GGR95_002956</name>
</gene>
<reference evidence="1 2" key="1">
    <citation type="submission" date="2020-08" db="EMBL/GenBank/DDBJ databases">
        <title>Genomic Encyclopedia of Type Strains, Phase IV (KMG-IV): sequencing the most valuable type-strain genomes for metagenomic binning, comparative biology and taxonomic classification.</title>
        <authorList>
            <person name="Goeker M."/>
        </authorList>
    </citation>
    <scope>NUCLEOTIDE SEQUENCE [LARGE SCALE GENOMIC DNA]</scope>
    <source>
        <strain evidence="1 2">DSM 102234</strain>
    </source>
</reference>
<evidence type="ECO:0000313" key="1">
    <source>
        <dbReference type="EMBL" id="MBB3995301.1"/>
    </source>
</evidence>
<keyword evidence="2" id="KW-1185">Reference proteome</keyword>
<organism evidence="1 2">
    <name type="scientific">Sulfitobacter undariae</name>
    <dbReference type="NCBI Taxonomy" id="1563671"/>
    <lineage>
        <taxon>Bacteria</taxon>
        <taxon>Pseudomonadati</taxon>
        <taxon>Pseudomonadota</taxon>
        <taxon>Alphaproteobacteria</taxon>
        <taxon>Rhodobacterales</taxon>
        <taxon>Roseobacteraceae</taxon>
        <taxon>Sulfitobacter</taxon>
    </lineage>
</organism>
<proteinExistence type="predicted"/>
<evidence type="ECO:0008006" key="3">
    <source>
        <dbReference type="Google" id="ProtNLM"/>
    </source>
</evidence>
<protein>
    <recommendedName>
        <fullName evidence="3">Bacteriophage lambda head decoration protein D</fullName>
    </recommendedName>
</protein>
<dbReference type="EMBL" id="JACIEI010000013">
    <property type="protein sequence ID" value="MBB3995301.1"/>
    <property type="molecule type" value="Genomic_DNA"/>
</dbReference>
<accession>A0A7W6E5T5</accession>
<dbReference type="Gene3D" id="2.40.300.10">
    <property type="entry name" value="Head decoration protein D"/>
    <property type="match status" value="1"/>
</dbReference>
<dbReference type="Proteomes" id="UP000530268">
    <property type="component" value="Unassembled WGS sequence"/>
</dbReference>
<name>A0A7W6E5T5_9RHOB</name>
<dbReference type="RefSeq" id="WP_184567099.1">
    <property type="nucleotide sequence ID" value="NZ_JACIEI010000013.1"/>
</dbReference>
<dbReference type="InterPro" id="IPR004195">
    <property type="entry name" value="Head_decoration_D"/>
</dbReference>
<sequence length="123" mass="12748">MPSLTEGKTPGDFMLFEEDSFYSREEAIIAAGADLEPGTVLGKITVSGKYVACDHTATDGSEVASAVLYKPAPAALADVTGAVVIARQAQVRRGGLSFDAAFTTELQRDGAVDELKAVGIVAI</sequence>
<dbReference type="AlphaFoldDB" id="A0A7W6E5T5"/>
<comment type="caution">
    <text evidence="1">The sequence shown here is derived from an EMBL/GenBank/DDBJ whole genome shotgun (WGS) entry which is preliminary data.</text>
</comment>
<evidence type="ECO:0000313" key="2">
    <source>
        <dbReference type="Proteomes" id="UP000530268"/>
    </source>
</evidence>
<dbReference type="Pfam" id="PF02924">
    <property type="entry name" value="HDPD"/>
    <property type="match status" value="1"/>
</dbReference>